<comment type="caution">
    <text evidence="6">The sequence shown here is derived from an EMBL/GenBank/DDBJ whole genome shotgun (WGS) entry which is preliminary data.</text>
</comment>
<dbReference type="EMBL" id="PDJE01000001">
    <property type="protein sequence ID" value="PFG31229.1"/>
    <property type="molecule type" value="Genomic_DNA"/>
</dbReference>
<evidence type="ECO:0000256" key="1">
    <source>
        <dbReference type="ARBA" id="ARBA00005417"/>
    </source>
</evidence>
<comment type="similarity">
    <text evidence="1">Belongs to the ABC transporter superfamily.</text>
</comment>
<dbReference type="InterPro" id="IPR003439">
    <property type="entry name" value="ABC_transporter-like_ATP-bd"/>
</dbReference>
<accession>A0A2A9DZ72</accession>
<dbReference type="GO" id="GO:0055085">
    <property type="term" value="P:transmembrane transport"/>
    <property type="evidence" value="ECO:0007669"/>
    <property type="project" value="UniProtKB-ARBA"/>
</dbReference>
<dbReference type="OrthoDB" id="5113678at2"/>
<dbReference type="PROSITE" id="PS00211">
    <property type="entry name" value="ABC_TRANSPORTER_1"/>
    <property type="match status" value="1"/>
</dbReference>
<keyword evidence="3" id="KW-0547">Nucleotide-binding</keyword>
<dbReference type="PANTHER" id="PTHR43776:SF7">
    <property type="entry name" value="D,D-DIPEPTIDE TRANSPORT ATP-BINDING PROTEIN DDPF-RELATED"/>
    <property type="match status" value="1"/>
</dbReference>
<dbReference type="InterPro" id="IPR017871">
    <property type="entry name" value="ABC_transporter-like_CS"/>
</dbReference>
<gene>
    <name evidence="6" type="ORF">ATJ78_2184</name>
</gene>
<dbReference type="PROSITE" id="PS50893">
    <property type="entry name" value="ABC_TRANSPORTER_2"/>
    <property type="match status" value="1"/>
</dbReference>
<dbReference type="SUPFAM" id="SSF52540">
    <property type="entry name" value="P-loop containing nucleoside triphosphate hydrolases"/>
    <property type="match status" value="1"/>
</dbReference>
<evidence type="ECO:0000256" key="2">
    <source>
        <dbReference type="ARBA" id="ARBA00022448"/>
    </source>
</evidence>
<sequence>MTRPFNRCGMMGLMQSASDPVLAASDLTVSYPAHGASPEHIALDGVTFTVAPGEIVGVIGEAGSGKSTLARVLSAEFKSTPNKKVAPVITGGEARLFDTPLRGRVSKRRLAELQFRTAFLPQDAAMQLPAEYTVSEILGQPILERDKRFDRAVLGRHVATLLDAVHMPFSALEAYPFELSSGQRQRVALARALVLGPRVLIADEPTTGIDVLAREALHELLRTLRDEKGLAALVISHDFALLRHVTSRVIALHRGGLVGLDAIDSLLQDRTHPYLSALGANEEGGTA</sequence>
<evidence type="ECO:0000259" key="5">
    <source>
        <dbReference type="PROSITE" id="PS50893"/>
    </source>
</evidence>
<dbReference type="InterPro" id="IPR027417">
    <property type="entry name" value="P-loop_NTPase"/>
</dbReference>
<protein>
    <submittedName>
        <fullName evidence="6">ABC-type dipeptide/oligopeptide/nickel transport system ATPase component</fullName>
    </submittedName>
</protein>
<dbReference type="AlphaFoldDB" id="A0A2A9DZ72"/>
<dbReference type="SMART" id="SM00382">
    <property type="entry name" value="AAA"/>
    <property type="match status" value="1"/>
</dbReference>
<dbReference type="GO" id="GO:0005524">
    <property type="term" value="F:ATP binding"/>
    <property type="evidence" value="ECO:0007669"/>
    <property type="project" value="UniProtKB-KW"/>
</dbReference>
<name>A0A2A9DZ72_9MICO</name>
<dbReference type="GO" id="GO:0016887">
    <property type="term" value="F:ATP hydrolysis activity"/>
    <property type="evidence" value="ECO:0007669"/>
    <property type="project" value="InterPro"/>
</dbReference>
<feature type="domain" description="ABC transporter" evidence="5">
    <location>
        <begin position="22"/>
        <end position="279"/>
    </location>
</feature>
<keyword evidence="2" id="KW-0813">Transport</keyword>
<evidence type="ECO:0000256" key="4">
    <source>
        <dbReference type="ARBA" id="ARBA00022840"/>
    </source>
</evidence>
<keyword evidence="4" id="KW-0067">ATP-binding</keyword>
<dbReference type="InterPro" id="IPR050319">
    <property type="entry name" value="ABC_transp_ATP-bind"/>
</dbReference>
<evidence type="ECO:0000256" key="3">
    <source>
        <dbReference type="ARBA" id="ARBA00022741"/>
    </source>
</evidence>
<dbReference type="Pfam" id="PF00005">
    <property type="entry name" value="ABC_tran"/>
    <property type="match status" value="1"/>
</dbReference>
<organism evidence="6 7">
    <name type="scientific">Paramicrobacterium agarici</name>
    <dbReference type="NCBI Taxonomy" id="630514"/>
    <lineage>
        <taxon>Bacteria</taxon>
        <taxon>Bacillati</taxon>
        <taxon>Actinomycetota</taxon>
        <taxon>Actinomycetes</taxon>
        <taxon>Micrococcales</taxon>
        <taxon>Microbacteriaceae</taxon>
        <taxon>Paramicrobacterium</taxon>
    </lineage>
</organism>
<dbReference type="Proteomes" id="UP000221369">
    <property type="component" value="Unassembled WGS sequence"/>
</dbReference>
<reference evidence="6 7" key="1">
    <citation type="submission" date="2017-10" db="EMBL/GenBank/DDBJ databases">
        <title>Sequencing the genomes of 1000 actinobacteria strains.</title>
        <authorList>
            <person name="Klenk H.-P."/>
        </authorList>
    </citation>
    <scope>NUCLEOTIDE SEQUENCE [LARGE SCALE GENOMIC DNA]</scope>
    <source>
        <strain evidence="6 7">DSM 21798</strain>
    </source>
</reference>
<dbReference type="PANTHER" id="PTHR43776">
    <property type="entry name" value="TRANSPORT ATP-BINDING PROTEIN"/>
    <property type="match status" value="1"/>
</dbReference>
<dbReference type="Gene3D" id="3.40.50.300">
    <property type="entry name" value="P-loop containing nucleotide triphosphate hydrolases"/>
    <property type="match status" value="1"/>
</dbReference>
<dbReference type="InterPro" id="IPR003593">
    <property type="entry name" value="AAA+_ATPase"/>
</dbReference>
<evidence type="ECO:0000313" key="6">
    <source>
        <dbReference type="EMBL" id="PFG31229.1"/>
    </source>
</evidence>
<evidence type="ECO:0000313" key="7">
    <source>
        <dbReference type="Proteomes" id="UP000221369"/>
    </source>
</evidence>
<keyword evidence="7" id="KW-1185">Reference proteome</keyword>
<proteinExistence type="inferred from homology"/>